<proteinExistence type="predicted"/>
<feature type="compositionally biased region" description="Basic and acidic residues" evidence="1">
    <location>
        <begin position="796"/>
        <end position="818"/>
    </location>
</feature>
<evidence type="ECO:0000313" key="3">
    <source>
        <dbReference type="EMBL" id="TFJ84230.1"/>
    </source>
</evidence>
<feature type="compositionally biased region" description="Low complexity" evidence="1">
    <location>
        <begin position="340"/>
        <end position="351"/>
    </location>
</feature>
<feature type="compositionally biased region" description="Gly residues" evidence="1">
    <location>
        <begin position="320"/>
        <end position="330"/>
    </location>
</feature>
<feature type="compositionally biased region" description="Basic and acidic residues" evidence="1">
    <location>
        <begin position="423"/>
        <end position="436"/>
    </location>
</feature>
<dbReference type="Proteomes" id="UP000355283">
    <property type="component" value="Unassembled WGS sequence"/>
</dbReference>
<feature type="compositionally biased region" description="Low complexity" evidence="1">
    <location>
        <begin position="746"/>
        <end position="772"/>
    </location>
</feature>
<feature type="compositionally biased region" description="Basic residues" evidence="1">
    <location>
        <begin position="784"/>
        <end position="794"/>
    </location>
</feature>
<feature type="region of interest" description="Disordered" evidence="1">
    <location>
        <begin position="142"/>
        <end position="223"/>
    </location>
</feature>
<evidence type="ECO:0000256" key="1">
    <source>
        <dbReference type="SAM" id="MobiDB-lite"/>
    </source>
</evidence>
<reference evidence="3 4" key="1">
    <citation type="submission" date="2019-01" db="EMBL/GenBank/DDBJ databases">
        <title>Nuclear Genome Assembly of the Microalgal Biofuel strain Nannochloropsis salina CCMP1776.</title>
        <authorList>
            <person name="Hovde B."/>
        </authorList>
    </citation>
    <scope>NUCLEOTIDE SEQUENCE [LARGE SCALE GENOMIC DNA]</scope>
    <source>
        <strain evidence="3 4">CCMP1776</strain>
    </source>
</reference>
<feature type="compositionally biased region" description="Gly residues" evidence="1">
    <location>
        <begin position="284"/>
        <end position="293"/>
    </location>
</feature>
<keyword evidence="2" id="KW-0732">Signal</keyword>
<feature type="region of interest" description="Disordered" evidence="1">
    <location>
        <begin position="275"/>
        <end position="654"/>
    </location>
</feature>
<feature type="compositionally biased region" description="Low complexity" evidence="1">
    <location>
        <begin position="587"/>
        <end position="601"/>
    </location>
</feature>
<evidence type="ECO:0000256" key="2">
    <source>
        <dbReference type="SAM" id="SignalP"/>
    </source>
</evidence>
<feature type="compositionally biased region" description="Pro residues" evidence="1">
    <location>
        <begin position="602"/>
        <end position="611"/>
    </location>
</feature>
<keyword evidence="4" id="KW-1185">Reference proteome</keyword>
<comment type="caution">
    <text evidence="3">The sequence shown here is derived from an EMBL/GenBank/DDBJ whole genome shotgun (WGS) entry which is preliminary data.</text>
</comment>
<evidence type="ECO:0008006" key="5">
    <source>
        <dbReference type="Google" id="ProtNLM"/>
    </source>
</evidence>
<feature type="region of interest" description="Disordered" evidence="1">
    <location>
        <begin position="56"/>
        <end position="88"/>
    </location>
</feature>
<feature type="compositionally biased region" description="Low complexity" evidence="1">
    <location>
        <begin position="360"/>
        <end position="372"/>
    </location>
</feature>
<feature type="chain" id="PRO_5020030970" description="GAT domain-containing protein" evidence="2">
    <location>
        <begin position="30"/>
        <end position="928"/>
    </location>
</feature>
<dbReference type="AlphaFoldDB" id="A0A4D9CY85"/>
<feature type="compositionally biased region" description="Pro residues" evidence="1">
    <location>
        <begin position="168"/>
        <end position="178"/>
    </location>
</feature>
<name>A0A4D9CY85_9STRA</name>
<feature type="compositionally biased region" description="Polar residues" evidence="1">
    <location>
        <begin position="720"/>
        <end position="729"/>
    </location>
</feature>
<protein>
    <recommendedName>
        <fullName evidence="5">GAT domain-containing protein</fullName>
    </recommendedName>
</protein>
<dbReference type="OrthoDB" id="10384675at2759"/>
<feature type="compositionally biased region" description="Polar residues" evidence="1">
    <location>
        <begin position="448"/>
        <end position="469"/>
    </location>
</feature>
<dbReference type="EMBL" id="SDOX01000019">
    <property type="protein sequence ID" value="TFJ84230.1"/>
    <property type="molecule type" value="Genomic_DNA"/>
</dbReference>
<feature type="compositionally biased region" description="Low complexity" evidence="1">
    <location>
        <begin position="627"/>
        <end position="637"/>
    </location>
</feature>
<organism evidence="3 4">
    <name type="scientific">Nannochloropsis salina CCMP1776</name>
    <dbReference type="NCBI Taxonomy" id="1027361"/>
    <lineage>
        <taxon>Eukaryota</taxon>
        <taxon>Sar</taxon>
        <taxon>Stramenopiles</taxon>
        <taxon>Ochrophyta</taxon>
        <taxon>Eustigmatophyceae</taxon>
        <taxon>Eustigmatales</taxon>
        <taxon>Monodopsidaceae</taxon>
        <taxon>Microchloropsis</taxon>
        <taxon>Microchloropsis salina</taxon>
    </lineage>
</organism>
<evidence type="ECO:0000313" key="4">
    <source>
        <dbReference type="Proteomes" id="UP000355283"/>
    </source>
</evidence>
<feature type="region of interest" description="Disordered" evidence="1">
    <location>
        <begin position="670"/>
        <end position="822"/>
    </location>
</feature>
<accession>A0A4D9CY85</accession>
<feature type="signal peptide" evidence="2">
    <location>
        <begin position="1"/>
        <end position="29"/>
    </location>
</feature>
<sequence>MAVLRPSLWFPYHVFRLFLLPFQQNLAAAFGLNDSPSMNMPFASSPYLGLGLGHANNWKPGDSSGPVPQQLPQPPPKTQGALQQQHHVSGHPVQYLHPAHNGSNKEVPKPFLGMFHSPSAFLQSTVPLEAGTEGESVGQALGHAGRTRQSQPQHPHCRQEQQQQQIQQPPPPPLPPPNEQRMLSRSTPAPLPLHGSTSLPPPFNTLLMAECPPPRPDQQSLGAAYASMPPPVTVLKPATPAVEGAGTTGTGGELPAVSDQSPEEVLLNLRYSALPAPKTDVGPEGEGGKGGQAGLVEEEDNARAMDEVEETAPTKAGNGHVNGHGNGHGSGKTTKGAPGSGNTSSGDYSSSPEECLLYLAQSPAPAPNASSQMPPPPAKEPTSRFPPAGPPVSGTLRPPVSLKKASASIPKARQTHSALLRLIRAEKPMHEMRQGETDTGSGYREPTETSPCSGSQVLMPSNNSNNGTFGSKEGALTGSGGGLPGYSQVGTGEGGVGAPSASPYLPSPGSSPFWPHAAHLSNQSPSFSGAHALSSHPSHPFPPARRPQLPGQPTGPPAPGFPSVYAPALSHPQQSQQLEDYRLQHLQQQQQQQRNYLQQQQPPLPPNPPAQDPRAPYYSGAHDNSQPSFSPFLLPAFSPSPPFPGAAVGSVPSSPFDMMTWSPSPALSCRQLPPPHSAAAAVTSQGLPPLPSTAHIQVQYYDNGQPGPTVRVENGGSGEMQGTNSSHGWSQGGAKMKMSGANPYALSSSSSSPSFSSPPSSSSSPSSLRPSLDTNRARGYVRMPARRGGRRGVRGRGGDQRSGRDGKSNMPHRLRELEAEVSNETGSVRRERLVCETLAQLLRAKETNDDAEEGAMVLELQKQNAAIQALIYKVQAMKIGCREAAKNGRDPAAVLKITDEVLSTLNLPPPTLPPNVVRIPSVEGNRRA</sequence>
<gene>
    <name evidence="3" type="ORF">NSK_004221</name>
</gene>